<evidence type="ECO:0000313" key="4">
    <source>
        <dbReference type="Proteomes" id="UP000249619"/>
    </source>
</evidence>
<dbReference type="PANTHER" id="PTHR37577">
    <property type="entry name" value="INTEGRAL MEMBRANE PROTEIN"/>
    <property type="match status" value="1"/>
</dbReference>
<gene>
    <name evidence="3" type="ORF">DDE83_001634</name>
</gene>
<feature type="region of interest" description="Disordered" evidence="1">
    <location>
        <begin position="436"/>
        <end position="474"/>
    </location>
</feature>
<dbReference type="Proteomes" id="UP000249619">
    <property type="component" value="Unassembled WGS sequence"/>
</dbReference>
<dbReference type="InterPro" id="IPR053018">
    <property type="entry name" value="Elsinochrome_Biosynth-Asso"/>
</dbReference>
<dbReference type="AlphaFoldDB" id="A0A364NCE3"/>
<dbReference type="EMBL" id="QGDH01000016">
    <property type="protein sequence ID" value="RAR14998.1"/>
    <property type="molecule type" value="Genomic_DNA"/>
</dbReference>
<reference evidence="4" key="1">
    <citation type="submission" date="2018-05" db="EMBL/GenBank/DDBJ databases">
        <title>Draft genome sequence of Stemphylium lycopersici strain CIDEFI 213.</title>
        <authorList>
            <person name="Medina R."/>
            <person name="Franco M.E.E."/>
            <person name="Lucentini C.G."/>
            <person name="Saparrat M.C.N."/>
            <person name="Balatti P.A."/>
        </authorList>
    </citation>
    <scope>NUCLEOTIDE SEQUENCE [LARGE SCALE GENOMIC DNA]</scope>
    <source>
        <strain evidence="4">CIDEFI 213</strain>
    </source>
</reference>
<organism evidence="3 4">
    <name type="scientific">Stemphylium lycopersici</name>
    <name type="common">Tomato gray leaf spot disease fungus</name>
    <name type="synonym">Thyrospora lycopersici</name>
    <dbReference type="NCBI Taxonomy" id="183478"/>
    <lineage>
        <taxon>Eukaryota</taxon>
        <taxon>Fungi</taxon>
        <taxon>Dikarya</taxon>
        <taxon>Ascomycota</taxon>
        <taxon>Pezizomycotina</taxon>
        <taxon>Dothideomycetes</taxon>
        <taxon>Pleosporomycetidae</taxon>
        <taxon>Pleosporales</taxon>
        <taxon>Pleosporineae</taxon>
        <taxon>Pleosporaceae</taxon>
        <taxon>Stemphylium</taxon>
    </lineage>
</organism>
<feature type="transmembrane region" description="Helical" evidence="2">
    <location>
        <begin position="164"/>
        <end position="184"/>
    </location>
</feature>
<protein>
    <submittedName>
        <fullName evidence="3">Uncharacterized protein</fullName>
    </submittedName>
</protein>
<feature type="transmembrane region" description="Helical" evidence="2">
    <location>
        <begin position="28"/>
        <end position="54"/>
    </location>
</feature>
<keyword evidence="2" id="KW-0812">Transmembrane</keyword>
<feature type="transmembrane region" description="Helical" evidence="2">
    <location>
        <begin position="130"/>
        <end position="152"/>
    </location>
</feature>
<feature type="compositionally biased region" description="Basic residues" evidence="1">
    <location>
        <begin position="459"/>
        <end position="471"/>
    </location>
</feature>
<dbReference type="PANTHER" id="PTHR37577:SF1">
    <property type="entry name" value="INTEGRAL MEMBRANE PROTEIN"/>
    <property type="match status" value="1"/>
</dbReference>
<name>A0A364NCE3_STELY</name>
<keyword evidence="4" id="KW-1185">Reference proteome</keyword>
<feature type="compositionally biased region" description="Polar residues" evidence="1">
    <location>
        <begin position="439"/>
        <end position="448"/>
    </location>
</feature>
<feature type="transmembrane region" description="Helical" evidence="2">
    <location>
        <begin position="98"/>
        <end position="118"/>
    </location>
</feature>
<evidence type="ECO:0000313" key="3">
    <source>
        <dbReference type="EMBL" id="RAR14998.1"/>
    </source>
</evidence>
<sequence>MTWKLLDCANANPNCRAHNQTVDANPDIAGIGVIVGFLSTTCLAFCIAFTVIFLDRYERIVNFYRRRFTKNKEEYHHDVDASYWRSTAFWARVLSKNLLAFSDTQLLTGLAIQFTAMLKHCEISVYHFRIVTELAFLTTITHLLTVIALRNYFVKYRWINLPRIFFMLGNLALLGYTSFVAYSYDLAGLDISMSLACFYQGERPELKAAFGGKWAALIVGAIGGHATVILAMYWLKDPEEGDRRQWWWYFGAAFRTWFVAPVYSIYGLWMAGDGLQHTQALGTPNVEIRGDGENMWNFGQFLPVLLLALPLFAGWESFWEEKDQDRLGRFGRLSGVPRHNTANQIVGFEIQSPKGGSGPVQRHDTSSDVLVEERAIESLGPSPAHTLHHSSTSRVSVVQHFSYPSRSTPRLPQSQSSIAESPSLLSFPLPDASLGLDTNIDSQRGPRSSSHHRDWTALKNRHPKHSRSHQRRPSDFRKPRLIIEIIAQQTRLMRIRLHSTINDTFDPTQQRLLLTDRLRRKPLPDTICIAVAYTAIGENGRNHVHEIGPERRISFTVRDRAICVPWGFAEEDVQLAGYG</sequence>
<proteinExistence type="predicted"/>
<feature type="transmembrane region" description="Helical" evidence="2">
    <location>
        <begin position="247"/>
        <end position="269"/>
    </location>
</feature>
<keyword evidence="2" id="KW-1133">Transmembrane helix</keyword>
<evidence type="ECO:0000256" key="1">
    <source>
        <dbReference type="SAM" id="MobiDB-lite"/>
    </source>
</evidence>
<feature type="transmembrane region" description="Helical" evidence="2">
    <location>
        <begin position="214"/>
        <end position="235"/>
    </location>
</feature>
<comment type="caution">
    <text evidence="3">The sequence shown here is derived from an EMBL/GenBank/DDBJ whole genome shotgun (WGS) entry which is preliminary data.</text>
</comment>
<evidence type="ECO:0000256" key="2">
    <source>
        <dbReference type="SAM" id="Phobius"/>
    </source>
</evidence>
<accession>A0A364NCE3</accession>
<keyword evidence="2" id="KW-0472">Membrane</keyword>